<dbReference type="Pfam" id="PF01457">
    <property type="entry name" value="Peptidase_M8"/>
    <property type="match status" value="1"/>
</dbReference>
<keyword evidence="9" id="KW-1185">Reference proteome</keyword>
<dbReference type="InParanoid" id="A0A0V0QMB5"/>
<organism evidence="8 9">
    <name type="scientific">Pseudocohnilembus persalinus</name>
    <name type="common">Ciliate</name>
    <dbReference type="NCBI Taxonomy" id="266149"/>
    <lineage>
        <taxon>Eukaryota</taxon>
        <taxon>Sar</taxon>
        <taxon>Alveolata</taxon>
        <taxon>Ciliophora</taxon>
        <taxon>Intramacronucleata</taxon>
        <taxon>Oligohymenophorea</taxon>
        <taxon>Scuticociliatia</taxon>
        <taxon>Philasterida</taxon>
        <taxon>Pseudocohnilembidae</taxon>
        <taxon>Pseudocohnilembus</taxon>
    </lineage>
</organism>
<dbReference type="SUPFAM" id="SSF55486">
    <property type="entry name" value="Metalloproteases ('zincins'), catalytic domain"/>
    <property type="match status" value="1"/>
</dbReference>
<dbReference type="GO" id="GO:0006508">
    <property type="term" value="P:proteolysis"/>
    <property type="evidence" value="ECO:0007669"/>
    <property type="project" value="UniProtKB-KW"/>
</dbReference>
<keyword evidence="6" id="KW-0862">Zinc</keyword>
<gene>
    <name evidence="8" type="ORF">PPERSA_07020</name>
</gene>
<comment type="similarity">
    <text evidence="2">Belongs to the peptidase M8 family.</text>
</comment>
<protein>
    <submittedName>
        <fullName evidence="8">Uncharacterized protein</fullName>
    </submittedName>
</protein>
<evidence type="ECO:0000313" key="9">
    <source>
        <dbReference type="Proteomes" id="UP000054937"/>
    </source>
</evidence>
<sequence length="127" mass="14932">MLTQISQKTCSTKFEEISKDSSACTFYRFSVGTTGLEDFTDDCPTILENEDFQCTDTNDSSPNQSDTYDVFSLTSKCFEASIRESGSTVSQNQRCYQYELYRNLFFQWRNCKCSFWFRINWNFEMSK</sequence>
<dbReference type="GO" id="GO:0004222">
    <property type="term" value="F:metalloendopeptidase activity"/>
    <property type="evidence" value="ECO:0007669"/>
    <property type="project" value="InterPro"/>
</dbReference>
<dbReference type="GO" id="GO:0016020">
    <property type="term" value="C:membrane"/>
    <property type="evidence" value="ECO:0007669"/>
    <property type="project" value="InterPro"/>
</dbReference>
<dbReference type="AlphaFoldDB" id="A0A0V0QMB5"/>
<dbReference type="GO" id="GO:0046872">
    <property type="term" value="F:metal ion binding"/>
    <property type="evidence" value="ECO:0007669"/>
    <property type="project" value="UniProtKB-KW"/>
</dbReference>
<evidence type="ECO:0000256" key="5">
    <source>
        <dbReference type="ARBA" id="ARBA00022801"/>
    </source>
</evidence>
<dbReference type="EMBL" id="LDAU01000142">
    <property type="protein sequence ID" value="KRX03192.1"/>
    <property type="molecule type" value="Genomic_DNA"/>
</dbReference>
<keyword evidence="4" id="KW-0479">Metal-binding</keyword>
<keyword evidence="5" id="KW-0378">Hydrolase</keyword>
<dbReference type="OrthoDB" id="311195at2759"/>
<dbReference type="InterPro" id="IPR001577">
    <property type="entry name" value="Peptidase_M8"/>
</dbReference>
<comment type="caution">
    <text evidence="8">The sequence shown here is derived from an EMBL/GenBank/DDBJ whole genome shotgun (WGS) entry which is preliminary data.</text>
</comment>
<evidence type="ECO:0000256" key="1">
    <source>
        <dbReference type="ARBA" id="ARBA00001947"/>
    </source>
</evidence>
<keyword evidence="7" id="KW-0482">Metalloprotease</keyword>
<dbReference type="GO" id="GO:0007155">
    <property type="term" value="P:cell adhesion"/>
    <property type="evidence" value="ECO:0007669"/>
    <property type="project" value="InterPro"/>
</dbReference>
<evidence type="ECO:0000256" key="2">
    <source>
        <dbReference type="ARBA" id="ARBA00005860"/>
    </source>
</evidence>
<evidence type="ECO:0000256" key="6">
    <source>
        <dbReference type="ARBA" id="ARBA00022833"/>
    </source>
</evidence>
<evidence type="ECO:0000256" key="3">
    <source>
        <dbReference type="ARBA" id="ARBA00022670"/>
    </source>
</evidence>
<evidence type="ECO:0000256" key="4">
    <source>
        <dbReference type="ARBA" id="ARBA00022723"/>
    </source>
</evidence>
<evidence type="ECO:0000313" key="8">
    <source>
        <dbReference type="EMBL" id="KRX03192.1"/>
    </source>
</evidence>
<evidence type="ECO:0000256" key="7">
    <source>
        <dbReference type="ARBA" id="ARBA00023049"/>
    </source>
</evidence>
<name>A0A0V0QMB5_PSEPJ</name>
<proteinExistence type="inferred from homology"/>
<keyword evidence="3" id="KW-0645">Protease</keyword>
<accession>A0A0V0QMB5</accession>
<reference evidence="8 9" key="1">
    <citation type="journal article" date="2015" name="Sci. Rep.">
        <title>Genome of the facultative scuticociliatosis pathogen Pseudocohnilembus persalinus provides insight into its virulence through horizontal gene transfer.</title>
        <authorList>
            <person name="Xiong J."/>
            <person name="Wang G."/>
            <person name="Cheng J."/>
            <person name="Tian M."/>
            <person name="Pan X."/>
            <person name="Warren A."/>
            <person name="Jiang C."/>
            <person name="Yuan D."/>
            <person name="Miao W."/>
        </authorList>
    </citation>
    <scope>NUCLEOTIDE SEQUENCE [LARGE SCALE GENOMIC DNA]</scope>
    <source>
        <strain evidence="8">36N120E</strain>
    </source>
</reference>
<dbReference type="Proteomes" id="UP000054937">
    <property type="component" value="Unassembled WGS sequence"/>
</dbReference>
<comment type="cofactor">
    <cofactor evidence="1">
        <name>Zn(2+)</name>
        <dbReference type="ChEBI" id="CHEBI:29105"/>
    </cofactor>
</comment>